<sequence length="174" mass="19349">MFNNITSKVPKTPSSNHTKVMNCVTGGSDIYGMIYSPSKIHASQRPDDNVVSRTHRINDEIQLEAMSIFFNNNDLGDYNLRLESEGSSSHIDACMEEFLDCAQKPLSSGGALRKLDRVMVNDVVLDLFKRSIAQFLLHGVSNHSSCFIAIEGARAIGNRPSKCDNFPAKHRDFL</sequence>
<keyword evidence="2" id="KW-1185">Reference proteome</keyword>
<dbReference type="Proteomes" id="UP001172457">
    <property type="component" value="Chromosome 6"/>
</dbReference>
<evidence type="ECO:0000313" key="2">
    <source>
        <dbReference type="Proteomes" id="UP001172457"/>
    </source>
</evidence>
<accession>A0AA38WC02</accession>
<comment type="caution">
    <text evidence="1">The sequence shown here is derived from an EMBL/GenBank/DDBJ whole genome shotgun (WGS) entry which is preliminary data.</text>
</comment>
<organism evidence="1 2">
    <name type="scientific">Centaurea solstitialis</name>
    <name type="common">yellow star-thistle</name>
    <dbReference type="NCBI Taxonomy" id="347529"/>
    <lineage>
        <taxon>Eukaryota</taxon>
        <taxon>Viridiplantae</taxon>
        <taxon>Streptophyta</taxon>
        <taxon>Embryophyta</taxon>
        <taxon>Tracheophyta</taxon>
        <taxon>Spermatophyta</taxon>
        <taxon>Magnoliopsida</taxon>
        <taxon>eudicotyledons</taxon>
        <taxon>Gunneridae</taxon>
        <taxon>Pentapetalae</taxon>
        <taxon>asterids</taxon>
        <taxon>campanulids</taxon>
        <taxon>Asterales</taxon>
        <taxon>Asteraceae</taxon>
        <taxon>Carduoideae</taxon>
        <taxon>Cardueae</taxon>
        <taxon>Centaureinae</taxon>
        <taxon>Centaurea</taxon>
    </lineage>
</organism>
<dbReference type="AlphaFoldDB" id="A0AA38WC02"/>
<reference evidence="1" key="1">
    <citation type="submission" date="2023-03" db="EMBL/GenBank/DDBJ databases">
        <title>Chromosome-scale reference genome and RAD-based genetic map of yellow starthistle (Centaurea solstitialis) reveal putative structural variation and QTLs associated with invader traits.</title>
        <authorList>
            <person name="Reatini B."/>
            <person name="Cang F.A."/>
            <person name="Jiang Q."/>
            <person name="Mckibben M.T.W."/>
            <person name="Barker M.S."/>
            <person name="Rieseberg L.H."/>
            <person name="Dlugosch K.M."/>
        </authorList>
    </citation>
    <scope>NUCLEOTIDE SEQUENCE</scope>
    <source>
        <strain evidence="1">CAN-66</strain>
        <tissue evidence="1">Leaf</tissue>
    </source>
</reference>
<name>A0AA38WC02_9ASTR</name>
<proteinExistence type="predicted"/>
<gene>
    <name evidence="1" type="ORF">OSB04_024361</name>
</gene>
<protein>
    <submittedName>
        <fullName evidence="1">Uncharacterized protein</fullName>
    </submittedName>
</protein>
<dbReference type="EMBL" id="JARYMX010000006">
    <property type="protein sequence ID" value="KAJ9544654.1"/>
    <property type="molecule type" value="Genomic_DNA"/>
</dbReference>
<evidence type="ECO:0000313" key="1">
    <source>
        <dbReference type="EMBL" id="KAJ9544654.1"/>
    </source>
</evidence>